<feature type="region of interest" description="Disordered" evidence="1">
    <location>
        <begin position="145"/>
        <end position="166"/>
    </location>
</feature>
<gene>
    <name evidence="2" type="ORF">MUK42_06316</name>
</gene>
<evidence type="ECO:0000313" key="3">
    <source>
        <dbReference type="Proteomes" id="UP001055439"/>
    </source>
</evidence>
<sequence>MRLRLQRCFRSEMQINITKLKTMNDVHASRTRWLCCPHSPWRPSSSSLPPRVLHRGLAGIHSDILGLQRGLLCVVHGGLACTHGGILCDIEPLTALFDGRILHRRSLLRGNLRRGVGLLSHVILGQGPLLGGVLSASTSPMSSPVLGRGAHSGGVEPRSTEAMDDGVSGPVEDPGAGLLGLLVPLLGGPDGLYRVLLGDGTVPADLLRRHALYRILLILFRNHSSEFLH</sequence>
<dbReference type="AlphaFoldDB" id="A0A9E7L555"/>
<accession>A0A9E7L555</accession>
<proteinExistence type="predicted"/>
<evidence type="ECO:0000256" key="1">
    <source>
        <dbReference type="SAM" id="MobiDB-lite"/>
    </source>
</evidence>
<reference evidence="2" key="1">
    <citation type="submission" date="2022-05" db="EMBL/GenBank/DDBJ databases">
        <title>The Musa troglodytarum L. genome provides insights into the mechanism of non-climacteric behaviour and enrichment of carotenoids.</title>
        <authorList>
            <person name="Wang J."/>
        </authorList>
    </citation>
    <scope>NUCLEOTIDE SEQUENCE</scope>
    <source>
        <tissue evidence="2">Leaf</tissue>
    </source>
</reference>
<protein>
    <submittedName>
        <fullName evidence="2">Chloroplast unusual positioning protein</fullName>
    </submittedName>
</protein>
<keyword evidence="3" id="KW-1185">Reference proteome</keyword>
<name>A0A9E7L555_9LILI</name>
<dbReference type="OrthoDB" id="1922539at2759"/>
<dbReference type="Proteomes" id="UP001055439">
    <property type="component" value="Chromosome 9"/>
</dbReference>
<evidence type="ECO:0000313" key="2">
    <source>
        <dbReference type="EMBL" id="URE46343.1"/>
    </source>
</evidence>
<dbReference type="EMBL" id="CP097511">
    <property type="protein sequence ID" value="URE46343.1"/>
    <property type="molecule type" value="Genomic_DNA"/>
</dbReference>
<organism evidence="2 3">
    <name type="scientific">Musa troglodytarum</name>
    <name type="common">fe'i banana</name>
    <dbReference type="NCBI Taxonomy" id="320322"/>
    <lineage>
        <taxon>Eukaryota</taxon>
        <taxon>Viridiplantae</taxon>
        <taxon>Streptophyta</taxon>
        <taxon>Embryophyta</taxon>
        <taxon>Tracheophyta</taxon>
        <taxon>Spermatophyta</taxon>
        <taxon>Magnoliopsida</taxon>
        <taxon>Liliopsida</taxon>
        <taxon>Zingiberales</taxon>
        <taxon>Musaceae</taxon>
        <taxon>Musa</taxon>
    </lineage>
</organism>